<sequence length="217" mass="24414">MSNEMVLTQSTGGIAVKIAALLGWFALALQLYLILASRWQGDKSLLGGVDIFFSYFTVLTNILVAVVLTCAATSGDSAVRRFFLKPTVQGGVAAAIVLVGLAYNLLLRNTWNPQGLQWVADELLHDVMPVLFVIYWWFCVPKGTLQWRDLWPWLLYPLAYFIYALVRGYFVGSYPYPFIEVDKLGYPQVFINALMVLVAFVVISLVLIAVDRWRGQH</sequence>
<comment type="caution">
    <text evidence="2">The sequence shown here is derived from an EMBL/GenBank/DDBJ whole genome shotgun (WGS) entry which is preliminary data.</text>
</comment>
<keyword evidence="1" id="KW-1133">Transmembrane helix</keyword>
<dbReference type="InterPro" id="IPR049713">
    <property type="entry name" value="Pr6Pr-like"/>
</dbReference>
<dbReference type="NCBIfam" id="NF038065">
    <property type="entry name" value="Pr6Pr"/>
    <property type="match status" value="1"/>
</dbReference>
<dbReference type="AlphaFoldDB" id="A0A0C2I439"/>
<feature type="transmembrane region" description="Helical" evidence="1">
    <location>
        <begin position="87"/>
        <end position="106"/>
    </location>
</feature>
<keyword evidence="1" id="KW-0472">Membrane</keyword>
<keyword evidence="3" id="KW-1185">Reference proteome</keyword>
<feature type="transmembrane region" description="Helical" evidence="1">
    <location>
        <begin position="55"/>
        <end position="75"/>
    </location>
</feature>
<dbReference type="PATRIC" id="fig|226910.6.peg.4370"/>
<protein>
    <submittedName>
        <fullName evidence="2">Integral membrane protein</fullName>
    </submittedName>
</protein>
<dbReference type="Proteomes" id="UP000031535">
    <property type="component" value="Unassembled WGS sequence"/>
</dbReference>
<reference evidence="2 3" key="1">
    <citation type="submission" date="2015-01" db="EMBL/GenBank/DDBJ databases">
        <title>Complete genome of Pseudomonas batumici UCM B-321 producer of the batumin antibiotic with strong antistaphilococcal and potential anticancer activity.</title>
        <authorList>
            <person name="Klochko V.V."/>
            <person name="Zelena L.B."/>
            <person name="Elena K.A."/>
            <person name="Reva O.N."/>
        </authorList>
    </citation>
    <scope>NUCLEOTIDE SEQUENCE [LARGE SCALE GENOMIC DNA]</scope>
    <source>
        <strain evidence="2 3">UCM B-321</strain>
    </source>
</reference>
<feature type="transmembrane region" description="Helical" evidence="1">
    <location>
        <begin position="118"/>
        <end position="138"/>
    </location>
</feature>
<name>A0A0C2I439_9PSED</name>
<accession>A0A0C2I439</accession>
<evidence type="ECO:0000256" key="1">
    <source>
        <dbReference type="SAM" id="Phobius"/>
    </source>
</evidence>
<evidence type="ECO:0000313" key="3">
    <source>
        <dbReference type="Proteomes" id="UP000031535"/>
    </source>
</evidence>
<dbReference type="RefSeq" id="WP_084615130.1">
    <property type="nucleotide sequence ID" value="NZ_JXDG01000058.1"/>
</dbReference>
<dbReference type="STRING" id="226910.UCMB321_4378"/>
<evidence type="ECO:0000313" key="2">
    <source>
        <dbReference type="EMBL" id="KIH81715.1"/>
    </source>
</evidence>
<proteinExistence type="predicted"/>
<feature type="transmembrane region" description="Helical" evidence="1">
    <location>
        <begin position="150"/>
        <end position="170"/>
    </location>
</feature>
<dbReference type="EMBL" id="JXDG01000058">
    <property type="protein sequence ID" value="KIH81715.1"/>
    <property type="molecule type" value="Genomic_DNA"/>
</dbReference>
<keyword evidence="1" id="KW-0812">Transmembrane</keyword>
<gene>
    <name evidence="2" type="ORF">UCMB321_4378</name>
</gene>
<dbReference type="OrthoDB" id="9809977at2"/>
<feature type="transmembrane region" description="Helical" evidence="1">
    <location>
        <begin position="12"/>
        <end position="35"/>
    </location>
</feature>
<organism evidence="2 3">
    <name type="scientific">Pseudomonas batumici</name>
    <dbReference type="NCBI Taxonomy" id="226910"/>
    <lineage>
        <taxon>Bacteria</taxon>
        <taxon>Pseudomonadati</taxon>
        <taxon>Pseudomonadota</taxon>
        <taxon>Gammaproteobacteria</taxon>
        <taxon>Pseudomonadales</taxon>
        <taxon>Pseudomonadaceae</taxon>
        <taxon>Pseudomonas</taxon>
    </lineage>
</organism>
<feature type="transmembrane region" description="Helical" evidence="1">
    <location>
        <begin position="190"/>
        <end position="210"/>
    </location>
</feature>